<sequence length="267" mass="30720">MAAGANEVVEMGAQPMWKHKGSQRKLERLCKITREENRVQGKVHFRDELEKELRGEWSRRWIVRKSNITARHIWCQRKEVSGGRCWTVGSQTRKRLKLILGWRELVRQWNQCKKEILPQHQILRVPIVMSPAIFSNVLKPVIKETREIWTQKVYFGSDEVPGGVGLVAGSRQMLNESEQGVRISGLGVEFGEEAGLHSEVETRITEKEHQELDGVDIEGQKDQSHVECSNLRGVELFEDLVRGCIFISECNQQVENKSVKGGRLERE</sequence>
<evidence type="ECO:0000313" key="2">
    <source>
        <dbReference type="Proteomes" id="UP000324800"/>
    </source>
</evidence>
<comment type="caution">
    <text evidence="1">The sequence shown here is derived from an EMBL/GenBank/DDBJ whole genome shotgun (WGS) entry which is preliminary data.</text>
</comment>
<protein>
    <submittedName>
        <fullName evidence="1">Uncharacterized protein</fullName>
    </submittedName>
</protein>
<dbReference type="Proteomes" id="UP000324800">
    <property type="component" value="Unassembled WGS sequence"/>
</dbReference>
<organism evidence="1 2">
    <name type="scientific">Streblomastix strix</name>
    <dbReference type="NCBI Taxonomy" id="222440"/>
    <lineage>
        <taxon>Eukaryota</taxon>
        <taxon>Metamonada</taxon>
        <taxon>Preaxostyla</taxon>
        <taxon>Oxymonadida</taxon>
        <taxon>Streblomastigidae</taxon>
        <taxon>Streblomastix</taxon>
    </lineage>
</organism>
<proteinExistence type="predicted"/>
<evidence type="ECO:0000313" key="1">
    <source>
        <dbReference type="EMBL" id="KAA6375117.1"/>
    </source>
</evidence>
<dbReference type="AlphaFoldDB" id="A0A5J4UXQ1"/>
<accession>A0A5J4UXQ1</accession>
<reference evidence="1 2" key="1">
    <citation type="submission" date="2019-03" db="EMBL/GenBank/DDBJ databases">
        <title>Single cell metagenomics reveals metabolic interactions within the superorganism composed of flagellate Streblomastix strix and complex community of Bacteroidetes bacteria on its surface.</title>
        <authorList>
            <person name="Treitli S.C."/>
            <person name="Kolisko M."/>
            <person name="Husnik F."/>
            <person name="Keeling P."/>
            <person name="Hampl V."/>
        </authorList>
    </citation>
    <scope>NUCLEOTIDE SEQUENCE [LARGE SCALE GENOMIC DNA]</scope>
    <source>
        <strain evidence="1">ST1C</strain>
    </source>
</reference>
<name>A0A5J4UXQ1_9EUKA</name>
<gene>
    <name evidence="1" type="ORF">EZS28_029359</name>
</gene>
<dbReference type="EMBL" id="SNRW01011463">
    <property type="protein sequence ID" value="KAA6375117.1"/>
    <property type="molecule type" value="Genomic_DNA"/>
</dbReference>
<feature type="non-terminal residue" evidence="1">
    <location>
        <position position="267"/>
    </location>
</feature>